<proteinExistence type="predicted"/>
<evidence type="ECO:0000313" key="2">
    <source>
        <dbReference type="EMBL" id="GFR92508.1"/>
    </source>
</evidence>
<sequence length="159" mass="18215">AQLAPGESSVGVFTKRQIPKFTQFGPFLGVLVDTLDKVTRQFFPLMLDMPNKPRQYFETADENQCNWMMFVRPARTFAEQNLVAYQHKRNVFFSSTKIIEPKQELKVWYAAPYAEQMGVKTLELTEDDIQGQAYSISLASLRIICYLLAISFVSILCTV</sequence>
<dbReference type="InterPro" id="IPR001214">
    <property type="entry name" value="SET_dom"/>
</dbReference>
<dbReference type="InterPro" id="IPR046341">
    <property type="entry name" value="SET_dom_sf"/>
</dbReference>
<reference evidence="2 3" key="1">
    <citation type="journal article" date="2021" name="Elife">
        <title>Chloroplast acquisition without the gene transfer in kleptoplastic sea slugs, Plakobranchus ocellatus.</title>
        <authorList>
            <person name="Maeda T."/>
            <person name="Takahashi S."/>
            <person name="Yoshida T."/>
            <person name="Shimamura S."/>
            <person name="Takaki Y."/>
            <person name="Nagai Y."/>
            <person name="Toyoda A."/>
            <person name="Suzuki Y."/>
            <person name="Arimoto A."/>
            <person name="Ishii H."/>
            <person name="Satoh N."/>
            <person name="Nishiyama T."/>
            <person name="Hasebe M."/>
            <person name="Maruyama T."/>
            <person name="Minagawa J."/>
            <person name="Obokata J."/>
            <person name="Shigenobu S."/>
        </authorList>
    </citation>
    <scope>NUCLEOTIDE SEQUENCE [LARGE SCALE GENOMIC DNA]</scope>
</reference>
<evidence type="ECO:0000259" key="1">
    <source>
        <dbReference type="PROSITE" id="PS50280"/>
    </source>
</evidence>
<dbReference type="Proteomes" id="UP000762676">
    <property type="component" value="Unassembled WGS sequence"/>
</dbReference>
<dbReference type="EMBL" id="BMAT01012442">
    <property type="protein sequence ID" value="GFR92508.1"/>
    <property type="molecule type" value="Genomic_DNA"/>
</dbReference>
<protein>
    <submittedName>
        <fullName evidence="2">PR domain zinc finger protein 10-like</fullName>
    </submittedName>
</protein>
<dbReference type="Pfam" id="PF21549">
    <property type="entry name" value="PRDM2_PR"/>
    <property type="match status" value="1"/>
</dbReference>
<gene>
    <name evidence="2" type="ORF">ElyMa_006202500</name>
</gene>
<name>A0AAV4H618_9GAST</name>
<organism evidence="2 3">
    <name type="scientific">Elysia marginata</name>
    <dbReference type="NCBI Taxonomy" id="1093978"/>
    <lineage>
        <taxon>Eukaryota</taxon>
        <taxon>Metazoa</taxon>
        <taxon>Spiralia</taxon>
        <taxon>Lophotrochozoa</taxon>
        <taxon>Mollusca</taxon>
        <taxon>Gastropoda</taxon>
        <taxon>Heterobranchia</taxon>
        <taxon>Euthyneura</taxon>
        <taxon>Panpulmonata</taxon>
        <taxon>Sacoglossa</taxon>
        <taxon>Placobranchoidea</taxon>
        <taxon>Plakobranchidae</taxon>
        <taxon>Elysia</taxon>
    </lineage>
</organism>
<dbReference type="Gene3D" id="2.170.270.10">
    <property type="entry name" value="SET domain"/>
    <property type="match status" value="1"/>
</dbReference>
<keyword evidence="3" id="KW-1185">Reference proteome</keyword>
<dbReference type="AlphaFoldDB" id="A0AAV4H618"/>
<accession>A0AAV4H618</accession>
<evidence type="ECO:0000313" key="3">
    <source>
        <dbReference type="Proteomes" id="UP000762676"/>
    </source>
</evidence>
<comment type="caution">
    <text evidence="2">The sequence shown here is derived from an EMBL/GenBank/DDBJ whole genome shotgun (WGS) entry which is preliminary data.</text>
</comment>
<feature type="domain" description="SET" evidence="1">
    <location>
        <begin position="1"/>
        <end position="110"/>
    </location>
</feature>
<dbReference type="PROSITE" id="PS50280">
    <property type="entry name" value="SET"/>
    <property type="match status" value="1"/>
</dbReference>
<feature type="non-terminal residue" evidence="2">
    <location>
        <position position="1"/>
    </location>
</feature>